<keyword evidence="4" id="KW-0694">RNA-binding</keyword>
<dbReference type="Pfam" id="PF02824">
    <property type="entry name" value="TGS"/>
    <property type="match status" value="1"/>
</dbReference>
<dbReference type="Gene3D" id="3.30.460.10">
    <property type="entry name" value="Beta Polymerase, domain 2"/>
    <property type="match status" value="1"/>
</dbReference>
<accession>A0A1I6DC71</accession>
<dbReference type="InterPro" id="IPR045600">
    <property type="entry name" value="RelA/SpoT_AH_RIS"/>
</dbReference>
<keyword evidence="9" id="KW-0418">Kinase</keyword>
<dbReference type="FunFam" id="3.30.460.10:FF:000001">
    <property type="entry name" value="GTP pyrophosphokinase RelA"/>
    <property type="match status" value="1"/>
</dbReference>
<evidence type="ECO:0000313" key="10">
    <source>
        <dbReference type="Proteomes" id="UP000199584"/>
    </source>
</evidence>
<dbReference type="GO" id="GO:0015970">
    <property type="term" value="P:guanosine tetraphosphate biosynthetic process"/>
    <property type="evidence" value="ECO:0007669"/>
    <property type="project" value="UniProtKB-UniPathway"/>
</dbReference>
<keyword evidence="9" id="KW-0808">Transferase</keyword>
<dbReference type="SMART" id="SM00471">
    <property type="entry name" value="HDc"/>
    <property type="match status" value="1"/>
</dbReference>
<dbReference type="Gene3D" id="1.10.3210.10">
    <property type="entry name" value="Hypothetical protein af1432"/>
    <property type="match status" value="1"/>
</dbReference>
<dbReference type="STRING" id="39060.SAMN05660706_108128"/>
<evidence type="ECO:0000259" key="8">
    <source>
        <dbReference type="PROSITE" id="PS51880"/>
    </source>
</evidence>
<dbReference type="FunFam" id="1.10.3210.10:FF:000001">
    <property type="entry name" value="GTP pyrophosphokinase RelA"/>
    <property type="match status" value="1"/>
</dbReference>
<evidence type="ECO:0000256" key="1">
    <source>
        <dbReference type="ARBA" id="ARBA00004976"/>
    </source>
</evidence>
<dbReference type="PANTHER" id="PTHR21262">
    <property type="entry name" value="GUANOSINE-3',5'-BIS DIPHOSPHATE 3'-PYROPHOSPHOHYDROLASE"/>
    <property type="match status" value="1"/>
</dbReference>
<dbReference type="CDD" id="cd04876">
    <property type="entry name" value="ACT_RelA-SpoT"/>
    <property type="match status" value="1"/>
</dbReference>
<dbReference type="SUPFAM" id="SSF81301">
    <property type="entry name" value="Nucleotidyltransferase"/>
    <property type="match status" value="1"/>
</dbReference>
<dbReference type="PANTHER" id="PTHR21262:SF31">
    <property type="entry name" value="GTP PYROPHOSPHOKINASE"/>
    <property type="match status" value="1"/>
</dbReference>
<dbReference type="InterPro" id="IPR002912">
    <property type="entry name" value="ACT_dom"/>
</dbReference>
<dbReference type="InterPro" id="IPR045865">
    <property type="entry name" value="ACT-like_dom_sf"/>
</dbReference>
<dbReference type="GO" id="GO:0005886">
    <property type="term" value="C:plasma membrane"/>
    <property type="evidence" value="ECO:0007669"/>
    <property type="project" value="TreeGrafter"/>
</dbReference>
<dbReference type="Proteomes" id="UP000199584">
    <property type="component" value="Unassembled WGS sequence"/>
</dbReference>
<comment type="pathway">
    <text evidence="1">Purine metabolism; ppGpp biosynthesis; ppGpp from GTP: step 1/2.</text>
</comment>
<dbReference type="NCBIfam" id="TIGR00691">
    <property type="entry name" value="spoT_relA"/>
    <property type="match status" value="1"/>
</dbReference>
<dbReference type="SUPFAM" id="SSF81271">
    <property type="entry name" value="TGS-like"/>
    <property type="match status" value="1"/>
</dbReference>
<comment type="catalytic activity">
    <reaction evidence="3">
        <text>GTP + ATP = guanosine 3'-diphosphate 5'-triphosphate + AMP</text>
        <dbReference type="Rhea" id="RHEA:22088"/>
        <dbReference type="ChEBI" id="CHEBI:30616"/>
        <dbReference type="ChEBI" id="CHEBI:37565"/>
        <dbReference type="ChEBI" id="CHEBI:142410"/>
        <dbReference type="ChEBI" id="CHEBI:456215"/>
        <dbReference type="EC" id="2.7.6.5"/>
    </reaction>
</comment>
<dbReference type="Pfam" id="PF13328">
    <property type="entry name" value="HD_4"/>
    <property type="match status" value="1"/>
</dbReference>
<dbReference type="SMART" id="SM00954">
    <property type="entry name" value="RelA_SpoT"/>
    <property type="match status" value="1"/>
</dbReference>
<protein>
    <recommendedName>
        <fullName evidence="2">GTP diphosphokinase</fullName>
        <ecNumber evidence="2">2.7.6.5</ecNumber>
    </recommendedName>
</protein>
<dbReference type="GO" id="GO:0008728">
    <property type="term" value="F:GTP diphosphokinase activity"/>
    <property type="evidence" value="ECO:0007669"/>
    <property type="project" value="UniProtKB-EC"/>
</dbReference>
<keyword evidence="10" id="KW-1185">Reference proteome</keyword>
<dbReference type="SUPFAM" id="SSF55021">
    <property type="entry name" value="ACT-like"/>
    <property type="match status" value="1"/>
</dbReference>
<dbReference type="FunFam" id="3.10.20.30:FF:000002">
    <property type="entry name" value="GTP pyrophosphokinase (RelA/SpoT)"/>
    <property type="match status" value="1"/>
</dbReference>
<proteinExistence type="inferred from homology"/>
<dbReference type="InterPro" id="IPR004811">
    <property type="entry name" value="RelA/Spo_fam"/>
</dbReference>
<evidence type="ECO:0000259" key="6">
    <source>
        <dbReference type="PROSITE" id="PS51671"/>
    </source>
</evidence>
<dbReference type="Pfam" id="PF19296">
    <property type="entry name" value="RelA_AH_RIS"/>
    <property type="match status" value="1"/>
</dbReference>
<dbReference type="EMBL" id="FOYM01000008">
    <property type="protein sequence ID" value="SFR03056.1"/>
    <property type="molecule type" value="Genomic_DNA"/>
</dbReference>
<dbReference type="RefSeq" id="WP_092482690.1">
    <property type="nucleotide sequence ID" value="NZ_FOYM01000008.1"/>
</dbReference>
<evidence type="ECO:0000313" key="9">
    <source>
        <dbReference type="EMBL" id="SFR03056.1"/>
    </source>
</evidence>
<dbReference type="InterPro" id="IPR043519">
    <property type="entry name" value="NT_sf"/>
</dbReference>
<dbReference type="InterPro" id="IPR012676">
    <property type="entry name" value="TGS-like"/>
</dbReference>
<dbReference type="InterPro" id="IPR004095">
    <property type="entry name" value="TGS"/>
</dbReference>
<dbReference type="Pfam" id="PF04607">
    <property type="entry name" value="RelA_SpoT"/>
    <property type="match status" value="1"/>
</dbReference>
<name>A0A1I6DC71_9FIRM</name>
<evidence type="ECO:0000259" key="7">
    <source>
        <dbReference type="PROSITE" id="PS51831"/>
    </source>
</evidence>
<gene>
    <name evidence="9" type="ORF">SAMN05660706_108128</name>
</gene>
<dbReference type="InterPro" id="IPR033655">
    <property type="entry name" value="TGS_RelA/SpoT"/>
</dbReference>
<dbReference type="SUPFAM" id="SSF109604">
    <property type="entry name" value="HD-domain/PDEase-like"/>
    <property type="match status" value="1"/>
</dbReference>
<dbReference type="PROSITE" id="PS51671">
    <property type="entry name" value="ACT"/>
    <property type="match status" value="1"/>
</dbReference>
<comment type="function">
    <text evidence="5">In eubacteria ppGpp (guanosine 3'-diphosphate 5'-diphosphate) is a mediator of the stringent response that coordinates a variety of cellular activities in response to changes in nutritional abundance.</text>
</comment>
<dbReference type="CDD" id="cd00077">
    <property type="entry name" value="HDc"/>
    <property type="match status" value="1"/>
</dbReference>
<dbReference type="PROSITE" id="PS50889">
    <property type="entry name" value="S4"/>
    <property type="match status" value="1"/>
</dbReference>
<dbReference type="UniPathway" id="UPA00908">
    <property type="reaction ID" value="UER00884"/>
</dbReference>
<dbReference type="Gene3D" id="3.10.20.30">
    <property type="match status" value="1"/>
</dbReference>
<dbReference type="Gene3D" id="3.30.70.260">
    <property type="match status" value="1"/>
</dbReference>
<feature type="domain" description="ACT" evidence="6">
    <location>
        <begin position="649"/>
        <end position="723"/>
    </location>
</feature>
<comment type="similarity">
    <text evidence="5">Belongs to the relA/spoT family.</text>
</comment>
<dbReference type="EC" id="2.7.6.5" evidence="2"/>
<dbReference type="InterPro" id="IPR003607">
    <property type="entry name" value="HD/PDEase_dom"/>
</dbReference>
<dbReference type="InterPro" id="IPR012675">
    <property type="entry name" value="Beta-grasp_dom_sf"/>
</dbReference>
<dbReference type="AlphaFoldDB" id="A0A1I6DC71"/>
<reference evidence="10" key="1">
    <citation type="submission" date="2016-10" db="EMBL/GenBank/DDBJ databases">
        <authorList>
            <person name="Varghese N."/>
            <person name="Submissions S."/>
        </authorList>
    </citation>
    <scope>NUCLEOTIDE SEQUENCE [LARGE SCALE GENOMIC DNA]</scope>
    <source>
        <strain evidence="10">DSM 3669</strain>
    </source>
</reference>
<evidence type="ECO:0000256" key="5">
    <source>
        <dbReference type="RuleBase" id="RU003847"/>
    </source>
</evidence>
<evidence type="ECO:0000256" key="3">
    <source>
        <dbReference type="ARBA" id="ARBA00048244"/>
    </source>
</evidence>
<dbReference type="InterPro" id="IPR006674">
    <property type="entry name" value="HD_domain"/>
</dbReference>
<feature type="domain" description="TGS" evidence="8">
    <location>
        <begin position="384"/>
        <end position="445"/>
    </location>
</feature>
<dbReference type="PROSITE" id="PS51831">
    <property type="entry name" value="HD"/>
    <property type="match status" value="1"/>
</dbReference>
<evidence type="ECO:0000256" key="4">
    <source>
        <dbReference type="PROSITE-ProRule" id="PRU00182"/>
    </source>
</evidence>
<sequence>MSLDDVIQKVIHYNPEADLQRLKTAYDFAEKAHAGQKRISGEPFINHPVAMVTILADLEMDMDTLVAGLLHDTVEDTGVTLKDLAENFGPEVAQLVDGVTKLSRLEYRSKEERQVENLRKMFLAMARDIRVVLIKLADRLHNMRTLHHHQRHKQREIAMETLEIFAPLAHRLGIYRLKWELEDLAFRFSNPGKYYELADLVARTRKRREEYISQIADKLRQKLNEVKINAEIQGRPKNLYSIYQKMQKQQLDFNQIYDVMAIRVLVDSVRDCYAVLGTVHTMWVPVPGRFKDYIAMPKSNMYQSLHTTVVSPYGDPLEIQIRTWDMHRTAEYGIAAHWRYKEGGGKDGDFDRKLSWLRQILDWEKDLKDAREFMESLKIDLFTDVVFVFTPRGDVMELPAGSTPLDFAYRVHTQVGHNCIGVKVNNKIVPLDYTLKNGDRVEVLTSKQGHGPSRDWLNIVKTSQAKTKIRQWFKKEQREENITRGRELLEREIKKQGLEPEAIKSDKLIEYGQKMNLADLDDVYAAVGDGTFSAAGLVNKIREKAIREDKKAATSEKIKELLQQDPRPLPSWGKPTQGIRVRGIDNLLIRLAHCCNPVPGDEIVGYVTRGRGVSIHREDCPNVESLLNDPDRLVEVTWDKDFHSPFQVRLEIIGADRAGLLGDIMNVLMEMKISANWVNARGRKDNTGVVEMILEMKNMEQFDYVINRFSRIKGVYSINRTGKPITQASGG</sequence>
<organism evidence="9 10">
    <name type="scientific">Desulfoscipio geothermicus DSM 3669</name>
    <dbReference type="NCBI Taxonomy" id="1121426"/>
    <lineage>
        <taxon>Bacteria</taxon>
        <taxon>Bacillati</taxon>
        <taxon>Bacillota</taxon>
        <taxon>Clostridia</taxon>
        <taxon>Eubacteriales</taxon>
        <taxon>Desulfallaceae</taxon>
        <taxon>Desulfoscipio</taxon>
    </lineage>
</organism>
<dbReference type="GO" id="GO:0016301">
    <property type="term" value="F:kinase activity"/>
    <property type="evidence" value="ECO:0007669"/>
    <property type="project" value="UniProtKB-KW"/>
</dbReference>
<dbReference type="CDD" id="cd05399">
    <property type="entry name" value="NT_Rel-Spo_like"/>
    <property type="match status" value="1"/>
</dbReference>
<dbReference type="CDD" id="cd01668">
    <property type="entry name" value="TGS_RSH"/>
    <property type="match status" value="1"/>
</dbReference>
<evidence type="ECO:0000256" key="2">
    <source>
        <dbReference type="ARBA" id="ARBA00013251"/>
    </source>
</evidence>
<dbReference type="OrthoDB" id="9805041at2"/>
<feature type="domain" description="HD" evidence="7">
    <location>
        <begin position="44"/>
        <end position="143"/>
    </location>
</feature>
<dbReference type="PROSITE" id="PS51880">
    <property type="entry name" value="TGS"/>
    <property type="match status" value="1"/>
</dbReference>
<dbReference type="InterPro" id="IPR007685">
    <property type="entry name" value="RelA_SpoT"/>
</dbReference>
<dbReference type="GO" id="GO:0003723">
    <property type="term" value="F:RNA binding"/>
    <property type="evidence" value="ECO:0007669"/>
    <property type="project" value="UniProtKB-KW"/>
</dbReference>
<dbReference type="Pfam" id="PF13291">
    <property type="entry name" value="ACT_4"/>
    <property type="match status" value="1"/>
</dbReference>